<dbReference type="AlphaFoldDB" id="A0AAV3FND3"/>
<sequence>MSSRTPAFRHRHLIRPELVLPFRFIGSPHTAQQGVFIHPICHANSKVTQPLCRKA</sequence>
<reference evidence="1 2" key="1">
    <citation type="journal article" date="2013" name="Genome Announc.">
        <title>Draft Genome Sequences of Two Pairs of Human Intestinal Bifidobacterium longum subsp. longum Strains, 44B and 1-6B and 35B and 2-2B, Consecutively Isolated from Two Children after a 5-Year Time Period.</title>
        <authorList>
            <person name="Shkoporov A.N."/>
            <person name="Efimov B.A."/>
            <person name="Khokhlova E.V."/>
            <person name="Chaplin A.V."/>
            <person name="Kafarskaya L.I."/>
            <person name="Durkin A.S."/>
            <person name="McCorrison J."/>
            <person name="Torralba M."/>
            <person name="Gillis M."/>
            <person name="Sutton G."/>
            <person name="Weibel D.B."/>
            <person name="Nelson K.E."/>
            <person name="Smeianov V.V."/>
        </authorList>
    </citation>
    <scope>NUCLEOTIDE SEQUENCE [LARGE SCALE GENOMIC DNA]</scope>
    <source>
        <strain evidence="1 2">2-2B</strain>
    </source>
</reference>
<gene>
    <name evidence="1" type="ORF">HMPREF1315_2280</name>
</gene>
<proteinExistence type="predicted"/>
<evidence type="ECO:0000313" key="2">
    <source>
        <dbReference type="Proteomes" id="UP000005929"/>
    </source>
</evidence>
<comment type="caution">
    <text evidence="1">The sequence shown here is derived from an EMBL/GenBank/DDBJ whole genome shotgun (WGS) entry which is preliminary data.</text>
</comment>
<evidence type="ECO:0000313" key="1">
    <source>
        <dbReference type="EMBL" id="EIJ27009.1"/>
    </source>
</evidence>
<dbReference type="Proteomes" id="UP000005929">
    <property type="component" value="Unassembled WGS sequence"/>
</dbReference>
<accession>A0AAV3FND3</accession>
<protein>
    <submittedName>
        <fullName evidence="1">Uncharacterized protein</fullName>
    </submittedName>
</protein>
<organism evidence="1 2">
    <name type="scientific">Bifidobacterium longum subsp. longum 2-2B</name>
    <dbReference type="NCBI Taxonomy" id="1161745"/>
    <lineage>
        <taxon>Bacteria</taxon>
        <taxon>Bacillati</taxon>
        <taxon>Actinomycetota</taxon>
        <taxon>Actinomycetes</taxon>
        <taxon>Bifidobacteriales</taxon>
        <taxon>Bifidobacteriaceae</taxon>
        <taxon>Bifidobacterium</taxon>
    </lineage>
</organism>
<name>A0AAV3FND3_BIFLL</name>
<dbReference type="EMBL" id="AJTJ01000028">
    <property type="protein sequence ID" value="EIJ27009.1"/>
    <property type="molecule type" value="Genomic_DNA"/>
</dbReference>